<feature type="transmembrane region" description="Helical" evidence="1">
    <location>
        <begin position="107"/>
        <end position="129"/>
    </location>
</feature>
<name>A0ABV8K0J3_9BACL</name>
<dbReference type="RefSeq" id="WP_377718264.1">
    <property type="nucleotide sequence ID" value="NZ_JBHSAM010000020.1"/>
</dbReference>
<comment type="caution">
    <text evidence="2">The sequence shown here is derived from an EMBL/GenBank/DDBJ whole genome shotgun (WGS) entry which is preliminary data.</text>
</comment>
<evidence type="ECO:0000256" key="1">
    <source>
        <dbReference type="SAM" id="Phobius"/>
    </source>
</evidence>
<dbReference type="EMBL" id="JBHSAM010000020">
    <property type="protein sequence ID" value="MFC4099571.1"/>
    <property type="molecule type" value="Genomic_DNA"/>
</dbReference>
<keyword evidence="1" id="KW-0472">Membrane</keyword>
<protein>
    <submittedName>
        <fullName evidence="2">DUF3592 domain-containing protein</fullName>
    </submittedName>
</protein>
<dbReference type="Proteomes" id="UP001595715">
    <property type="component" value="Unassembled WGS sequence"/>
</dbReference>
<keyword evidence="3" id="KW-1185">Reference proteome</keyword>
<sequence length="137" mass="15329">MAHSYRKAALLSRGRLVEGTLLSKTRTNVEVNEAPVYSLTYSYAARSGEAFERSVRTSDPARYESEHAVMIAYDPRRPSRGVFLNTLPGMTKVEGDWVRTEVDSSTMALACLFGMLLFGLIASSLYATLMYQARAFW</sequence>
<evidence type="ECO:0000313" key="2">
    <source>
        <dbReference type="EMBL" id="MFC4099571.1"/>
    </source>
</evidence>
<keyword evidence="1" id="KW-1133">Transmembrane helix</keyword>
<proteinExistence type="predicted"/>
<reference evidence="3" key="1">
    <citation type="journal article" date="2019" name="Int. J. Syst. Evol. Microbiol.">
        <title>The Global Catalogue of Microorganisms (GCM) 10K type strain sequencing project: providing services to taxonomists for standard genome sequencing and annotation.</title>
        <authorList>
            <consortium name="The Broad Institute Genomics Platform"/>
            <consortium name="The Broad Institute Genome Sequencing Center for Infectious Disease"/>
            <person name="Wu L."/>
            <person name="Ma J."/>
        </authorList>
    </citation>
    <scope>NUCLEOTIDE SEQUENCE [LARGE SCALE GENOMIC DNA]</scope>
    <source>
        <strain evidence="3">IBRC-M 10987</strain>
    </source>
</reference>
<organism evidence="2 3">
    <name type="scientific">Paenibacillus xanthanilyticus</name>
    <dbReference type="NCBI Taxonomy" id="1783531"/>
    <lineage>
        <taxon>Bacteria</taxon>
        <taxon>Bacillati</taxon>
        <taxon>Bacillota</taxon>
        <taxon>Bacilli</taxon>
        <taxon>Bacillales</taxon>
        <taxon>Paenibacillaceae</taxon>
        <taxon>Paenibacillus</taxon>
    </lineage>
</organism>
<evidence type="ECO:0000313" key="3">
    <source>
        <dbReference type="Proteomes" id="UP001595715"/>
    </source>
</evidence>
<keyword evidence="1" id="KW-0812">Transmembrane</keyword>
<gene>
    <name evidence="2" type="ORF">ACFOZ8_07875</name>
</gene>
<accession>A0ABV8K0J3</accession>